<evidence type="ECO:0000259" key="5">
    <source>
        <dbReference type="Pfam" id="PF00150"/>
    </source>
</evidence>
<dbReference type="EMBL" id="RSCD01000009">
    <property type="protein sequence ID" value="RSH90736.1"/>
    <property type="molecule type" value="Genomic_DNA"/>
</dbReference>
<comment type="similarity">
    <text evidence="1 4">Belongs to the glycosyl hydrolase 5 (cellulase A) family.</text>
</comment>
<sequence length="453" mass="52138">MSPSPNDFLVVRGEEIVLGDDPIILKGAGLGGWMNMENFITGYPAHEHQMRAAMKQVLGEEKYEYFFDKFLEYFWTDEDAALYQSLGLNCLRIPVNYRHFEDDLNPRVFKASGLKHLDRVIDSCAKHGIYTIIDLHSAPGGRSSIYQTGTVYRQNIEWHCDSGNHQALLYAHKDFQDRTVLIWEELAKHYKDNTWVAGYNLLNEPTDSEHVRLLALYERLEKAVRAIDPNHILFLDGNTFGMDFSHFGEPLPNTVYACHDYSTYGFPSSPELFTFGPVYQNADDGLSNWEEINDSRYSALEHQLSIYRRDKASWAIWLYKDIGFQGMVYVDKQTPYMRLLEPFLKKKKLLAADCWGVDIAPVKQIFQPMLDWLLAAVPGIAERYPKVKKPDVMLGRMVRNMLMSEELCHEYAEFFRGKSFDELDALAKSFSLGSCNQRSRLNEILKADAAASR</sequence>
<gene>
    <name evidence="6" type="ORF">EHS25_009911</name>
</gene>
<keyword evidence="7" id="KW-1185">Reference proteome</keyword>
<dbReference type="OrthoDB" id="1887033at2759"/>
<dbReference type="GO" id="GO:0008422">
    <property type="term" value="F:beta-glucosidase activity"/>
    <property type="evidence" value="ECO:0007669"/>
    <property type="project" value="TreeGrafter"/>
</dbReference>
<protein>
    <recommendedName>
        <fullName evidence="5">Glycoside hydrolase family 5 domain-containing protein</fullName>
    </recommendedName>
</protein>
<organism evidence="6 7">
    <name type="scientific">Saitozyma podzolica</name>
    <dbReference type="NCBI Taxonomy" id="1890683"/>
    <lineage>
        <taxon>Eukaryota</taxon>
        <taxon>Fungi</taxon>
        <taxon>Dikarya</taxon>
        <taxon>Basidiomycota</taxon>
        <taxon>Agaricomycotina</taxon>
        <taxon>Tremellomycetes</taxon>
        <taxon>Tremellales</taxon>
        <taxon>Trimorphomycetaceae</taxon>
        <taxon>Saitozyma</taxon>
    </lineage>
</organism>
<comment type="caution">
    <text evidence="6">The sequence shown here is derived from an EMBL/GenBank/DDBJ whole genome shotgun (WGS) entry which is preliminary data.</text>
</comment>
<dbReference type="PANTHER" id="PTHR31297">
    <property type="entry name" value="GLUCAN ENDO-1,6-BETA-GLUCOSIDASE B"/>
    <property type="match status" value="1"/>
</dbReference>
<keyword evidence="3 4" id="KW-0326">Glycosidase</keyword>
<dbReference type="SUPFAM" id="SSF51445">
    <property type="entry name" value="(Trans)glycosidases"/>
    <property type="match status" value="1"/>
</dbReference>
<dbReference type="GO" id="GO:0005576">
    <property type="term" value="C:extracellular region"/>
    <property type="evidence" value="ECO:0007669"/>
    <property type="project" value="TreeGrafter"/>
</dbReference>
<dbReference type="InterPro" id="IPR050386">
    <property type="entry name" value="Glycosyl_hydrolase_5"/>
</dbReference>
<dbReference type="AlphaFoldDB" id="A0A427YI22"/>
<reference evidence="6 7" key="1">
    <citation type="submission" date="2018-11" db="EMBL/GenBank/DDBJ databases">
        <title>Genome sequence of Saitozyma podzolica DSM 27192.</title>
        <authorList>
            <person name="Aliyu H."/>
            <person name="Gorte O."/>
            <person name="Ochsenreither K."/>
        </authorList>
    </citation>
    <scope>NUCLEOTIDE SEQUENCE [LARGE SCALE GENOMIC DNA]</scope>
    <source>
        <strain evidence="6 7">DSM 27192</strain>
    </source>
</reference>
<evidence type="ECO:0000256" key="4">
    <source>
        <dbReference type="RuleBase" id="RU361153"/>
    </source>
</evidence>
<evidence type="ECO:0000313" key="6">
    <source>
        <dbReference type="EMBL" id="RSH90736.1"/>
    </source>
</evidence>
<dbReference type="STRING" id="1890683.A0A427YI22"/>
<dbReference type="GO" id="GO:0009986">
    <property type="term" value="C:cell surface"/>
    <property type="evidence" value="ECO:0007669"/>
    <property type="project" value="TreeGrafter"/>
</dbReference>
<dbReference type="PANTHER" id="PTHR31297:SF13">
    <property type="entry name" value="PUTATIVE-RELATED"/>
    <property type="match status" value="1"/>
</dbReference>
<feature type="domain" description="Glycoside hydrolase family 5" evidence="5">
    <location>
        <begin position="76"/>
        <end position="278"/>
    </location>
</feature>
<dbReference type="InterPro" id="IPR001547">
    <property type="entry name" value="Glyco_hydro_5"/>
</dbReference>
<evidence type="ECO:0000313" key="7">
    <source>
        <dbReference type="Proteomes" id="UP000279259"/>
    </source>
</evidence>
<dbReference type="Gene3D" id="3.20.20.80">
    <property type="entry name" value="Glycosidases"/>
    <property type="match status" value="1"/>
</dbReference>
<dbReference type="GO" id="GO:0009251">
    <property type="term" value="P:glucan catabolic process"/>
    <property type="evidence" value="ECO:0007669"/>
    <property type="project" value="TreeGrafter"/>
</dbReference>
<keyword evidence="2 4" id="KW-0378">Hydrolase</keyword>
<dbReference type="InterPro" id="IPR017853">
    <property type="entry name" value="GH"/>
</dbReference>
<evidence type="ECO:0000256" key="2">
    <source>
        <dbReference type="ARBA" id="ARBA00022801"/>
    </source>
</evidence>
<proteinExistence type="inferred from homology"/>
<accession>A0A427YI22</accession>
<name>A0A427YI22_9TREE</name>
<evidence type="ECO:0000256" key="1">
    <source>
        <dbReference type="ARBA" id="ARBA00005641"/>
    </source>
</evidence>
<dbReference type="Proteomes" id="UP000279259">
    <property type="component" value="Unassembled WGS sequence"/>
</dbReference>
<dbReference type="Pfam" id="PF00150">
    <property type="entry name" value="Cellulase"/>
    <property type="match status" value="1"/>
</dbReference>
<evidence type="ECO:0000256" key="3">
    <source>
        <dbReference type="ARBA" id="ARBA00023295"/>
    </source>
</evidence>
<dbReference type="FunFam" id="3.20.20.80:FF:000130">
    <property type="entry name" value="Endoglucanase C"/>
    <property type="match status" value="1"/>
</dbReference>